<dbReference type="eggNOG" id="ENOG502TNAN">
    <property type="taxonomic scope" value="Eukaryota"/>
</dbReference>
<dbReference type="GeneID" id="20715460"/>
<feature type="compositionally biased region" description="Basic and acidic residues" evidence="1">
    <location>
        <begin position="115"/>
        <end position="124"/>
    </location>
</feature>
<feature type="compositionally biased region" description="Basic and acidic residues" evidence="1">
    <location>
        <begin position="138"/>
        <end position="156"/>
    </location>
</feature>
<accession>J4C8L7</accession>
<dbReference type="AlphaFoldDB" id="J4C8L7"/>
<evidence type="ECO:0008006" key="4">
    <source>
        <dbReference type="Google" id="ProtNLM"/>
    </source>
</evidence>
<dbReference type="EMBL" id="AP011948">
    <property type="protein sequence ID" value="BAM41008.1"/>
    <property type="molecule type" value="Genomic_DNA"/>
</dbReference>
<keyword evidence="3" id="KW-1185">Reference proteome</keyword>
<dbReference type="VEuPathDB" id="PiroplasmaDB:TOT_030000269"/>
<sequence>MGKTNKKSKLKGYGVYWSGDIKNKHIARKNKQYIRDQKYLHKYKKFKDQYVEQESSQPTERHTEPSSSLNTDFEAPNSIKPQVEVTYLELSDEESPTKYNDSSPIVEEPEDDDGYKESVDEGSKQRGNVYSKVLKKRREIEMKKKEEHDQRVEEIKKRKKEIRAKKQKRYERHRLLGARTKKGQPIMKNDWSPRPHWRPNSHFYHD</sequence>
<evidence type="ECO:0000313" key="2">
    <source>
        <dbReference type="EMBL" id="BAM41008.1"/>
    </source>
</evidence>
<feature type="region of interest" description="Disordered" evidence="1">
    <location>
        <begin position="48"/>
        <end position="206"/>
    </location>
</feature>
<feature type="compositionally biased region" description="Basic residues" evidence="1">
    <location>
        <begin position="157"/>
        <end position="182"/>
    </location>
</feature>
<organism evidence="2 3">
    <name type="scientific">Theileria orientalis strain Shintoku</name>
    <dbReference type="NCBI Taxonomy" id="869250"/>
    <lineage>
        <taxon>Eukaryota</taxon>
        <taxon>Sar</taxon>
        <taxon>Alveolata</taxon>
        <taxon>Apicomplexa</taxon>
        <taxon>Aconoidasida</taxon>
        <taxon>Piroplasmida</taxon>
        <taxon>Theileriidae</taxon>
        <taxon>Theileria</taxon>
    </lineage>
</organism>
<gene>
    <name evidence="2" type="ORF">TOT_030000269</name>
</gene>
<proteinExistence type="predicted"/>
<name>J4C8L7_THEOR</name>
<dbReference type="RefSeq" id="XP_009691309.1">
    <property type="nucleotide sequence ID" value="XM_009693014.1"/>
</dbReference>
<dbReference type="Proteomes" id="UP000003786">
    <property type="component" value="Chromosome 3"/>
</dbReference>
<evidence type="ECO:0000313" key="3">
    <source>
        <dbReference type="Proteomes" id="UP000003786"/>
    </source>
</evidence>
<dbReference type="KEGG" id="tot:TOT_030000269"/>
<dbReference type="OrthoDB" id="362002at2759"/>
<protein>
    <recommendedName>
        <fullName evidence="4">rRNA-processing protein FYV7</fullName>
    </recommendedName>
</protein>
<reference evidence="2 3" key="1">
    <citation type="journal article" date="2012" name="MBio">
        <title>Comparative genome analysis of three eukaryotic parasites with differing abilities to transform leukocytes reveals key mediators of Theileria-induced leukocyte transformation.</title>
        <authorList>
            <person name="Hayashida K."/>
            <person name="Hara Y."/>
            <person name="Abe T."/>
            <person name="Yamasaki C."/>
            <person name="Toyoda A."/>
            <person name="Kosuge T."/>
            <person name="Suzuki Y."/>
            <person name="Sato Y."/>
            <person name="Kawashima S."/>
            <person name="Katayama T."/>
            <person name="Wakaguri H."/>
            <person name="Inoue N."/>
            <person name="Homma K."/>
            <person name="Tada-Umezaki M."/>
            <person name="Yagi Y."/>
            <person name="Fujii Y."/>
            <person name="Habara T."/>
            <person name="Kanehisa M."/>
            <person name="Watanabe H."/>
            <person name="Ito K."/>
            <person name="Gojobori T."/>
            <person name="Sugawara H."/>
            <person name="Imanishi T."/>
            <person name="Weir W."/>
            <person name="Gardner M."/>
            <person name="Pain A."/>
            <person name="Shiels B."/>
            <person name="Hattori M."/>
            <person name="Nene V."/>
            <person name="Sugimoto C."/>
        </authorList>
    </citation>
    <scope>NUCLEOTIDE SEQUENCE [LARGE SCALE GENOMIC DNA]</scope>
    <source>
        <strain evidence="2 3">Shintoku</strain>
    </source>
</reference>
<evidence type="ECO:0000256" key="1">
    <source>
        <dbReference type="SAM" id="MobiDB-lite"/>
    </source>
</evidence>